<evidence type="ECO:0000313" key="6">
    <source>
        <dbReference type="Proteomes" id="UP000065473"/>
    </source>
</evidence>
<accession>A0A0U3GSZ4</accession>
<dbReference type="EMBL" id="CP013694">
    <property type="protein sequence ID" value="ALU28698.1"/>
    <property type="molecule type" value="Genomic_DNA"/>
</dbReference>
<dbReference type="OrthoDB" id="299757at2157"/>
<name>A0A0U3GSZ4_9CREN</name>
<dbReference type="AlphaFoldDB" id="A0A0U3GSZ4"/>
<keyword evidence="1 4" id="KW-0378">Hydrolase</keyword>
<feature type="domain" description="AB hydrolase-1" evidence="2">
    <location>
        <begin position="23"/>
        <end position="257"/>
    </location>
</feature>
<dbReference type="PRINTS" id="PR00412">
    <property type="entry name" value="EPOXHYDRLASE"/>
</dbReference>
<dbReference type="PANTHER" id="PTHR43329">
    <property type="entry name" value="EPOXIDE HYDROLASE"/>
    <property type="match status" value="1"/>
</dbReference>
<dbReference type="PRINTS" id="PR00111">
    <property type="entry name" value="ABHYDROLASE"/>
</dbReference>
<dbReference type="EMBL" id="CP013695">
    <property type="protein sequence ID" value="ALU31416.1"/>
    <property type="molecule type" value="Genomic_DNA"/>
</dbReference>
<organism evidence="4 5">
    <name type="scientific">Sulfolobus acidocaldarius</name>
    <dbReference type="NCBI Taxonomy" id="2285"/>
    <lineage>
        <taxon>Archaea</taxon>
        <taxon>Thermoproteota</taxon>
        <taxon>Thermoprotei</taxon>
        <taxon>Sulfolobales</taxon>
        <taxon>Sulfolobaceae</taxon>
        <taxon>Sulfolobus</taxon>
    </lineage>
</organism>
<dbReference type="GeneID" id="14551574"/>
<evidence type="ECO:0000313" key="4">
    <source>
        <dbReference type="EMBL" id="ALU31416.1"/>
    </source>
</evidence>
<dbReference type="InterPro" id="IPR000073">
    <property type="entry name" value="AB_hydrolase_1"/>
</dbReference>
<evidence type="ECO:0000259" key="2">
    <source>
        <dbReference type="Pfam" id="PF00561"/>
    </source>
</evidence>
<dbReference type="Gene3D" id="3.40.50.1820">
    <property type="entry name" value="alpha/beta hydrolase"/>
    <property type="match status" value="1"/>
</dbReference>
<gene>
    <name evidence="3" type="ORF">ATY89_01150</name>
    <name evidence="4" type="ORF">ATZ20_04185</name>
</gene>
<evidence type="ECO:0000313" key="5">
    <source>
        <dbReference type="Proteomes" id="UP000060043"/>
    </source>
</evidence>
<protein>
    <submittedName>
        <fullName evidence="4">Hydrolase</fullName>
    </submittedName>
</protein>
<dbReference type="RefSeq" id="WP_011277923.1">
    <property type="nucleotide sequence ID" value="NZ_BHWZ01000002.1"/>
</dbReference>
<dbReference type="STRING" id="1435377.SUSAZ_04945"/>
<proteinExistence type="predicted"/>
<dbReference type="Proteomes" id="UP000065473">
    <property type="component" value="Chromosome"/>
</dbReference>
<sequence>MDFVSVGGRKLHFTQSGKGKRNLVLLHGIPGFCYDFRHNVDVLSKKFKVTRLDFKGFGHSEKGDYDVDDFRVEVQAKEIMEALNKLDIHDFVLLGHDIGSIVSQLIAQETNCDLVLINPAYKGMRGRWRDIANEYWYIFFHQIPIAEKMITSNLRDYINYFLDHLTVRKFKEEEKEEYFKVYEEPYSVKALVNWYRAYVSHFRWNNIRKIKSKTLVLWAENDPLFPTSWVDRLWEEFEDYKLVKIHDAGHWPHAENPEEVNNAILTFFD</sequence>
<dbReference type="SUPFAM" id="SSF53474">
    <property type="entry name" value="alpha/beta-Hydrolases"/>
    <property type="match status" value="1"/>
</dbReference>
<reference evidence="5 6" key="1">
    <citation type="submission" date="2015-12" db="EMBL/GenBank/DDBJ databases">
        <title>A stable core within a dynamic pangenome in Sulfolobus acidocaldarius.</title>
        <authorList>
            <person name="Anderson R."/>
            <person name="Kouris A."/>
            <person name="Seward C."/>
            <person name="Campbell K."/>
            <person name="Whitaker R."/>
        </authorList>
    </citation>
    <scope>NUCLEOTIDE SEQUENCE [LARGE SCALE GENOMIC DNA]</scope>
    <source>
        <strain evidence="3 6">GG12-C01-09</strain>
        <strain evidence="4 5">NG05B_CO5_07</strain>
    </source>
</reference>
<dbReference type="OMA" id="YQIPMLV"/>
<dbReference type="Proteomes" id="UP000060043">
    <property type="component" value="Chromosome"/>
</dbReference>
<dbReference type="Pfam" id="PF00561">
    <property type="entry name" value="Abhydrolase_1"/>
    <property type="match status" value="1"/>
</dbReference>
<evidence type="ECO:0000256" key="1">
    <source>
        <dbReference type="ARBA" id="ARBA00022801"/>
    </source>
</evidence>
<evidence type="ECO:0000313" key="3">
    <source>
        <dbReference type="EMBL" id="ALU28698.1"/>
    </source>
</evidence>
<dbReference type="InterPro" id="IPR029058">
    <property type="entry name" value="AB_hydrolase_fold"/>
</dbReference>
<dbReference type="PaxDb" id="1435377-SUSAZ_04945"/>
<dbReference type="GO" id="GO:0016787">
    <property type="term" value="F:hydrolase activity"/>
    <property type="evidence" value="ECO:0007669"/>
    <property type="project" value="UniProtKB-KW"/>
</dbReference>
<dbReference type="InterPro" id="IPR000639">
    <property type="entry name" value="Epox_hydrolase-like"/>
</dbReference>